<keyword evidence="3 7" id="KW-1133">Transmembrane helix</keyword>
<dbReference type="GO" id="GO:0016020">
    <property type="term" value="C:membrane"/>
    <property type="evidence" value="ECO:0007669"/>
    <property type="project" value="UniProtKB-SubCell"/>
</dbReference>
<reference evidence="9" key="1">
    <citation type="submission" date="2023-03" db="EMBL/GenBank/DDBJ databases">
        <authorList>
            <person name="Julca I."/>
        </authorList>
    </citation>
    <scope>NUCLEOTIDE SEQUENCE</scope>
</reference>
<dbReference type="PANTHER" id="PTHR31448:SF55">
    <property type="entry name" value="MYOSIN-BINDING PROTEIN 3-LIKE ISOFORM X1"/>
    <property type="match status" value="1"/>
</dbReference>
<sequence>MIISSRSSSSPLFFLSSSSFIIKLLQKYLQGASCDIRNFSSPEMAVRGVSPVKSRNPCTFMAILSSAACEWFLIFMLFLDAALSYLLTKFALYCELQTPCLLCSRIEYVFGESKRGYYWRLLCGNHREEISSLVFCHTHNKLGDVHAMCADCLTSYAKIGKSSSESCRLLIAKLGIDIEDSGLKSLLLNKRSIADSSGPRNCSCCNKLLKAKSSAQRLLQVNPIGNGASKANVKPPLPRVPGRSRFSRRDSLKRLRDKFSGPMTPRLTGGATADSLSHVGYTELKISSDTESEFPFSDDDDIASAHHGSVDSRTESDMKQDLKKLPKVVSDNSFPGNHNHQISQPLPSLLDQPVQGESSKTTVESVMYEKHGLEELNWPLPTTESISSRAPEASDDIHHFAENPIQGNSVSEPSNLSILSEVLSLSNVLSQSTVAQVTDKSDITETEENGNISVADASPILVSNHTYSTTAVTNTNKEQSGMLAEPLRKNGSGRAEETLHLPPRVVSPDMNLSPNISSPRVPSNHDGLQRNDDTVDMLQLAAALERHDFVRESLDGINVKEIEGETAPDRLRRQVDYDKRCMKALFKELEEERGASAIAANQAMAMITRLQEEKASLHMEALQYLRMMEEQAEYDMEALEKANDLLAEREKEVQDLEAELEIYRNNILDDPSEVTSNKNVESKTVVSNHTTNVENDATEIDDSQPTDILKQGHKHEHLSSTDLDFEDEKLYIHQRLEDLEKKIYQFSRNASPVNLTNGYCPEKLIKGVHDREEIPNNIQTEINHQNEDNGLSSQKDLCANGRPRKDKSADLIEGNNHPDSIQDRLYADGGGNFLDSFMDDITDLKNRLQALENNHDILEHALRSLGDSSDGLKFIREIAYQLEELRKLEFNRRLTGTESETSDASELNIMTQ</sequence>
<dbReference type="PANTHER" id="PTHR31448">
    <property type="entry name" value="MYOSIN-BINDING PROTEIN 2"/>
    <property type="match status" value="1"/>
</dbReference>
<dbReference type="PROSITE" id="PS51775">
    <property type="entry name" value="GTD_BINDING"/>
    <property type="match status" value="1"/>
</dbReference>
<feature type="region of interest" description="Disordered" evidence="6">
    <location>
        <begin position="784"/>
        <end position="819"/>
    </location>
</feature>
<keyword evidence="10" id="KW-1185">Reference proteome</keyword>
<dbReference type="GO" id="GO:0080115">
    <property type="term" value="F:myosin XI tail binding"/>
    <property type="evidence" value="ECO:0007669"/>
    <property type="project" value="UniProtKB-ARBA"/>
</dbReference>
<evidence type="ECO:0000256" key="6">
    <source>
        <dbReference type="SAM" id="MobiDB-lite"/>
    </source>
</evidence>
<evidence type="ECO:0000313" key="9">
    <source>
        <dbReference type="EMBL" id="CAI9107685.1"/>
    </source>
</evidence>
<dbReference type="Proteomes" id="UP001161247">
    <property type="component" value="Chromosome 5"/>
</dbReference>
<feature type="compositionally biased region" description="Acidic residues" evidence="6">
    <location>
        <begin position="290"/>
        <end position="302"/>
    </location>
</feature>
<keyword evidence="5" id="KW-0175">Coiled coil</keyword>
<gene>
    <name evidence="9" type="ORF">OLC1_LOCUS15940</name>
</gene>
<dbReference type="InterPro" id="IPR039306">
    <property type="entry name" value="MYOB"/>
</dbReference>
<evidence type="ECO:0000259" key="8">
    <source>
        <dbReference type="PROSITE" id="PS51775"/>
    </source>
</evidence>
<name>A0AAV1DKX6_OLDCO</name>
<feature type="domain" description="GTD-binding" evidence="8">
    <location>
        <begin position="566"/>
        <end position="664"/>
    </location>
</feature>
<keyword evidence="4 7" id="KW-0472">Membrane</keyword>
<evidence type="ECO:0000256" key="1">
    <source>
        <dbReference type="ARBA" id="ARBA00004167"/>
    </source>
</evidence>
<feature type="region of interest" description="Disordered" evidence="6">
    <location>
        <begin position="504"/>
        <end position="526"/>
    </location>
</feature>
<feature type="compositionally biased region" description="Polar residues" evidence="6">
    <location>
        <begin position="330"/>
        <end position="346"/>
    </location>
</feature>
<evidence type="ECO:0000256" key="4">
    <source>
        <dbReference type="ARBA" id="ARBA00023136"/>
    </source>
</evidence>
<dbReference type="AlphaFoldDB" id="A0AAV1DKX6"/>
<feature type="region of interest" description="Disordered" evidence="6">
    <location>
        <begin position="290"/>
        <end position="354"/>
    </location>
</feature>
<evidence type="ECO:0000256" key="7">
    <source>
        <dbReference type="SAM" id="Phobius"/>
    </source>
</evidence>
<accession>A0AAV1DKX6</accession>
<feature type="compositionally biased region" description="Polar residues" evidence="6">
    <location>
        <begin position="784"/>
        <end position="795"/>
    </location>
</feature>
<feature type="coiled-coil region" evidence="5">
    <location>
        <begin position="600"/>
        <end position="666"/>
    </location>
</feature>
<evidence type="ECO:0000256" key="5">
    <source>
        <dbReference type="SAM" id="Coils"/>
    </source>
</evidence>
<evidence type="ECO:0000256" key="3">
    <source>
        <dbReference type="ARBA" id="ARBA00022989"/>
    </source>
</evidence>
<protein>
    <submittedName>
        <fullName evidence="9">OLC1v1007099C1</fullName>
    </submittedName>
</protein>
<organism evidence="9 10">
    <name type="scientific">Oldenlandia corymbosa var. corymbosa</name>
    <dbReference type="NCBI Taxonomy" id="529605"/>
    <lineage>
        <taxon>Eukaryota</taxon>
        <taxon>Viridiplantae</taxon>
        <taxon>Streptophyta</taxon>
        <taxon>Embryophyta</taxon>
        <taxon>Tracheophyta</taxon>
        <taxon>Spermatophyta</taxon>
        <taxon>Magnoliopsida</taxon>
        <taxon>eudicotyledons</taxon>
        <taxon>Gunneridae</taxon>
        <taxon>Pentapetalae</taxon>
        <taxon>asterids</taxon>
        <taxon>lamiids</taxon>
        <taxon>Gentianales</taxon>
        <taxon>Rubiaceae</taxon>
        <taxon>Rubioideae</taxon>
        <taxon>Spermacoceae</taxon>
        <taxon>Hedyotis-Oldenlandia complex</taxon>
        <taxon>Oldenlandia</taxon>
    </lineage>
</organism>
<dbReference type="Pfam" id="PF04576">
    <property type="entry name" value="Zein-binding"/>
    <property type="match status" value="1"/>
</dbReference>
<evidence type="ECO:0000313" key="10">
    <source>
        <dbReference type="Proteomes" id="UP001161247"/>
    </source>
</evidence>
<feature type="compositionally biased region" description="Basic and acidic residues" evidence="6">
    <location>
        <begin position="308"/>
        <end position="324"/>
    </location>
</feature>
<dbReference type="EMBL" id="OX459122">
    <property type="protein sequence ID" value="CAI9107685.1"/>
    <property type="molecule type" value="Genomic_DNA"/>
</dbReference>
<feature type="transmembrane region" description="Helical" evidence="7">
    <location>
        <begin position="60"/>
        <end position="87"/>
    </location>
</feature>
<comment type="subcellular location">
    <subcellularLocation>
        <location evidence="1">Membrane</location>
        <topology evidence="1">Single-pass membrane protein</topology>
    </subcellularLocation>
</comment>
<feature type="compositionally biased region" description="Polar residues" evidence="6">
    <location>
        <begin position="510"/>
        <end position="521"/>
    </location>
</feature>
<dbReference type="InterPro" id="IPR007656">
    <property type="entry name" value="GTD-bd"/>
</dbReference>
<keyword evidence="2 7" id="KW-0812">Transmembrane</keyword>
<proteinExistence type="predicted"/>
<evidence type="ECO:0000256" key="2">
    <source>
        <dbReference type="ARBA" id="ARBA00022692"/>
    </source>
</evidence>
<feature type="coiled-coil region" evidence="5">
    <location>
        <begin position="834"/>
        <end position="868"/>
    </location>
</feature>